<dbReference type="Proteomes" id="UP000192596">
    <property type="component" value="Unassembled WGS sequence"/>
</dbReference>
<dbReference type="InterPro" id="IPR011992">
    <property type="entry name" value="EF-hand-dom_pair"/>
</dbReference>
<dbReference type="InParanoid" id="A0A1V8THC2"/>
<feature type="compositionally biased region" description="Polar residues" evidence="2">
    <location>
        <begin position="748"/>
        <end position="758"/>
    </location>
</feature>
<feature type="compositionally biased region" description="Basic and acidic residues" evidence="2">
    <location>
        <begin position="735"/>
        <end position="746"/>
    </location>
</feature>
<dbReference type="PANTHER" id="PTHR31323">
    <property type="entry name" value="MECHANOSENSITIVE ION CHANNEL PROTEIN MSY2"/>
    <property type="match status" value="1"/>
</dbReference>
<dbReference type="GO" id="GO:0016020">
    <property type="term" value="C:membrane"/>
    <property type="evidence" value="ECO:0007669"/>
    <property type="project" value="InterPro"/>
</dbReference>
<feature type="compositionally biased region" description="Basic and acidic residues" evidence="2">
    <location>
        <begin position="767"/>
        <end position="779"/>
    </location>
</feature>
<keyword evidence="3" id="KW-0472">Membrane</keyword>
<dbReference type="Pfam" id="PF00924">
    <property type="entry name" value="MS_channel_2nd"/>
    <property type="match status" value="1"/>
</dbReference>
<dbReference type="OrthoDB" id="544685at2759"/>
<evidence type="ECO:0000256" key="3">
    <source>
        <dbReference type="SAM" id="Phobius"/>
    </source>
</evidence>
<dbReference type="Gene3D" id="1.10.238.10">
    <property type="entry name" value="EF-hand"/>
    <property type="match status" value="1"/>
</dbReference>
<accession>A0A1V8THC2</accession>
<organism evidence="5 6">
    <name type="scientific">Cryoendolithus antarcticus</name>
    <dbReference type="NCBI Taxonomy" id="1507870"/>
    <lineage>
        <taxon>Eukaryota</taxon>
        <taxon>Fungi</taxon>
        <taxon>Dikarya</taxon>
        <taxon>Ascomycota</taxon>
        <taxon>Pezizomycotina</taxon>
        <taxon>Dothideomycetes</taxon>
        <taxon>Dothideomycetidae</taxon>
        <taxon>Cladosporiales</taxon>
        <taxon>Cladosporiaceae</taxon>
        <taxon>Cryoendolithus</taxon>
    </lineage>
</organism>
<dbReference type="Pfam" id="PF25886">
    <property type="entry name" value="Msy1"/>
    <property type="match status" value="1"/>
</dbReference>
<dbReference type="PROSITE" id="PS00018">
    <property type="entry name" value="EF_HAND_1"/>
    <property type="match status" value="1"/>
</dbReference>
<dbReference type="GO" id="GO:0005509">
    <property type="term" value="F:calcium ion binding"/>
    <property type="evidence" value="ECO:0007669"/>
    <property type="project" value="InterPro"/>
</dbReference>
<feature type="transmembrane region" description="Helical" evidence="3">
    <location>
        <begin position="215"/>
        <end position="240"/>
    </location>
</feature>
<dbReference type="AlphaFoldDB" id="A0A1V8THC2"/>
<feature type="region of interest" description="Disordered" evidence="2">
    <location>
        <begin position="1"/>
        <end position="26"/>
    </location>
</feature>
<feature type="region of interest" description="Disordered" evidence="2">
    <location>
        <begin position="840"/>
        <end position="891"/>
    </location>
</feature>
<evidence type="ECO:0000313" key="6">
    <source>
        <dbReference type="Proteomes" id="UP000192596"/>
    </source>
</evidence>
<dbReference type="STRING" id="1507870.A0A1V8THC2"/>
<evidence type="ECO:0000259" key="4">
    <source>
        <dbReference type="PROSITE" id="PS50222"/>
    </source>
</evidence>
<dbReference type="EMBL" id="NAJO01000008">
    <property type="protein sequence ID" value="OQO10756.1"/>
    <property type="molecule type" value="Genomic_DNA"/>
</dbReference>
<protein>
    <recommendedName>
        <fullName evidence="4">EF-hand domain-containing protein</fullName>
    </recommendedName>
</protein>
<sequence length="891" mass="97752">MAGDATIDIPMEPMHDGEPLKHTQTGTSTLKKRVMFRGRRRKPEAQAAAAGGHTGYDGEEDTITAMGKFYKRVLAFSIITRYLVYVLPLGLCIAVPIIVGATAAQNAEIGGVRIVWFFMWVEVAWVSLWVSKIVAHFLPYLFQWLVGVVNSGIRKYSLVLRSLEIPLSLVGWAVTSLATFMPIMTRNPTTRSLPKTTDNPDPTGAKSWESIVQKILAAAVVASLIYLGEKLIIQLISINYHRKQFSSRIRESKHNIYLLSQLYQASISLFPAYCNEFAEEDFTIRDEISLGLSKGRGHARSGSRTPMKILNHVGRVGDKISGAFGNIAAEITGREVFSAGTAHAIVTEALERKRSSEALAKRLWMSFVVEGNEALTQEDLMDVLGDQHREDAEEAFLALDQDANNDISLDEMIMTVVEFGRERKAITTSMHDVDQAINVLDRLFLAVVFIAVVFVFVAFLNANFTTTLATTGTALLSLSFVFAATCQEVLGSCIFLFVKHPYDIGDRVDIGATDQYTVEHISLLFTVFRRVNGAKCGGIVQINHIVLNTQNIENLSRSKAMMEEYVVLTSFDTSFEDIQILKKELSTFVAATDNSRDFQQDINIEVLGTTDMKQLQLQVQIKHKGNWANETLRAARRSKFMCALVAAMRAVPIYGPGQGDEAAGSVGNPTYSVAIDDAIAVHNREAAAKAKEGKRLVPTKVIEMAKESLSPITSRSPGAGLTASDARAVEELNARNPADDQARDEPWTSGNDTSTLGRQSIDEQDLEDVRGLLRRESTRGKRRAGQGVQPAYNGPSVPTINEPITYRDYAHPATGFGSATNTAYNPPSLRAQQAYALPAGGAQMSQMPARQASNPYRNRSESAARKPMSPTAGSGDMGDEEFSNLRPYSGV</sequence>
<keyword evidence="3" id="KW-0812">Transmembrane</keyword>
<dbReference type="InterPro" id="IPR058650">
    <property type="entry name" value="Msy1/2-like"/>
</dbReference>
<name>A0A1V8THC2_9PEZI</name>
<evidence type="ECO:0000256" key="2">
    <source>
        <dbReference type="SAM" id="MobiDB-lite"/>
    </source>
</evidence>
<keyword evidence="1" id="KW-0106">Calcium</keyword>
<reference evidence="6" key="1">
    <citation type="submission" date="2017-03" db="EMBL/GenBank/DDBJ databases">
        <title>Genomes of endolithic fungi from Antarctica.</title>
        <authorList>
            <person name="Coleine C."/>
            <person name="Masonjones S."/>
            <person name="Stajich J.E."/>
        </authorList>
    </citation>
    <scope>NUCLEOTIDE SEQUENCE [LARGE SCALE GENOMIC DNA]</scope>
    <source>
        <strain evidence="6">CCFEE 5527</strain>
    </source>
</reference>
<feature type="transmembrane region" description="Helical" evidence="3">
    <location>
        <begin position="165"/>
        <end position="184"/>
    </location>
</feature>
<dbReference type="InterPro" id="IPR018247">
    <property type="entry name" value="EF_Hand_1_Ca_BS"/>
</dbReference>
<proteinExistence type="predicted"/>
<dbReference type="PROSITE" id="PS50222">
    <property type="entry name" value="EF_HAND_2"/>
    <property type="match status" value="1"/>
</dbReference>
<feature type="region of interest" description="Disordered" evidence="2">
    <location>
        <begin position="735"/>
        <end position="800"/>
    </location>
</feature>
<keyword evidence="3" id="KW-1133">Transmembrane helix</keyword>
<feature type="transmembrane region" description="Helical" evidence="3">
    <location>
        <begin position="443"/>
        <end position="462"/>
    </location>
</feature>
<dbReference type="GO" id="GO:0005262">
    <property type="term" value="F:calcium channel activity"/>
    <property type="evidence" value="ECO:0007669"/>
    <property type="project" value="TreeGrafter"/>
</dbReference>
<comment type="caution">
    <text evidence="5">The sequence shown here is derived from an EMBL/GenBank/DDBJ whole genome shotgun (WGS) entry which is preliminary data.</text>
</comment>
<dbReference type="GO" id="GO:0006874">
    <property type="term" value="P:intracellular calcium ion homeostasis"/>
    <property type="evidence" value="ECO:0007669"/>
    <property type="project" value="TreeGrafter"/>
</dbReference>
<dbReference type="InterPro" id="IPR002048">
    <property type="entry name" value="EF_hand_dom"/>
</dbReference>
<dbReference type="InterPro" id="IPR006685">
    <property type="entry name" value="MscS_channel_2nd"/>
</dbReference>
<feature type="compositionally biased region" description="Polar residues" evidence="2">
    <location>
        <begin position="843"/>
        <end position="857"/>
    </location>
</feature>
<keyword evidence="6" id="KW-1185">Reference proteome</keyword>
<dbReference type="SUPFAM" id="SSF47473">
    <property type="entry name" value="EF-hand"/>
    <property type="match status" value="1"/>
</dbReference>
<feature type="domain" description="EF-hand" evidence="4">
    <location>
        <begin position="387"/>
        <end position="422"/>
    </location>
</feature>
<gene>
    <name evidence="5" type="ORF">B0A48_04056</name>
</gene>
<evidence type="ECO:0000256" key="1">
    <source>
        <dbReference type="ARBA" id="ARBA00022837"/>
    </source>
</evidence>
<evidence type="ECO:0000313" key="5">
    <source>
        <dbReference type="EMBL" id="OQO10756.1"/>
    </source>
</evidence>
<dbReference type="PANTHER" id="PTHR31323:SF14">
    <property type="entry name" value="MECHANOSENSITIVE ION CHANNEL PROTEIN MSY2"/>
    <property type="match status" value="1"/>
</dbReference>
<feature type="transmembrane region" description="Helical" evidence="3">
    <location>
        <begin position="82"/>
        <end position="102"/>
    </location>
</feature>